<feature type="transmembrane region" description="Helical" evidence="1">
    <location>
        <begin position="83"/>
        <end position="106"/>
    </location>
</feature>
<keyword evidence="1" id="KW-0472">Membrane</keyword>
<gene>
    <name evidence="2" type="ordered locus">Desaci_4316</name>
</gene>
<dbReference type="RefSeq" id="WP_014829152.1">
    <property type="nucleotide sequence ID" value="NC_018068.1"/>
</dbReference>
<accession>I4DBJ2</accession>
<dbReference type="EMBL" id="CP003639">
    <property type="protein sequence ID" value="AFM43166.1"/>
    <property type="molecule type" value="Genomic_DNA"/>
</dbReference>
<name>I4DBJ2_DESAJ</name>
<keyword evidence="1" id="KW-1133">Transmembrane helix</keyword>
<feature type="transmembrane region" description="Helical" evidence="1">
    <location>
        <begin position="9"/>
        <end position="32"/>
    </location>
</feature>
<feature type="transmembrane region" description="Helical" evidence="1">
    <location>
        <begin position="52"/>
        <end position="71"/>
    </location>
</feature>
<proteinExistence type="predicted"/>
<keyword evidence="3" id="KW-1185">Reference proteome</keyword>
<keyword evidence="1" id="KW-0812">Transmembrane</keyword>
<dbReference type="KEGG" id="dai:Desaci_4316"/>
<evidence type="ECO:0000256" key="1">
    <source>
        <dbReference type="SAM" id="Phobius"/>
    </source>
</evidence>
<reference evidence="2 3" key="1">
    <citation type="journal article" date="2012" name="J. Bacteriol.">
        <title>Complete genome sequences of Desulfosporosinus orientis DSM765T, Desulfosporosinus youngiae DSM17734T, Desulfosporosinus meridiei DSM13257T, and Desulfosporosinus acidiphilus DSM22704T.</title>
        <authorList>
            <person name="Pester M."/>
            <person name="Brambilla E."/>
            <person name="Alazard D."/>
            <person name="Rattei T."/>
            <person name="Weinmaier T."/>
            <person name="Han J."/>
            <person name="Lucas S."/>
            <person name="Lapidus A."/>
            <person name="Cheng J.F."/>
            <person name="Goodwin L."/>
            <person name="Pitluck S."/>
            <person name="Peters L."/>
            <person name="Ovchinnikova G."/>
            <person name="Teshima H."/>
            <person name="Detter J.C."/>
            <person name="Han C.S."/>
            <person name="Tapia R."/>
            <person name="Land M.L."/>
            <person name="Hauser L."/>
            <person name="Kyrpides N.C."/>
            <person name="Ivanova N.N."/>
            <person name="Pagani I."/>
            <person name="Huntmann M."/>
            <person name="Wei C.L."/>
            <person name="Davenport K.W."/>
            <person name="Daligault H."/>
            <person name="Chain P.S."/>
            <person name="Chen A."/>
            <person name="Mavromatis K."/>
            <person name="Markowitz V."/>
            <person name="Szeto E."/>
            <person name="Mikhailova N."/>
            <person name="Pati A."/>
            <person name="Wagner M."/>
            <person name="Woyke T."/>
            <person name="Ollivier B."/>
            <person name="Klenk H.P."/>
            <person name="Spring S."/>
            <person name="Loy A."/>
        </authorList>
    </citation>
    <scope>NUCLEOTIDE SEQUENCE [LARGE SCALE GENOMIC DNA]</scope>
    <source>
        <strain evidence="3">DSM 22704 / JCM 16185 / SJ4</strain>
    </source>
</reference>
<evidence type="ECO:0000313" key="2">
    <source>
        <dbReference type="EMBL" id="AFM43166.1"/>
    </source>
</evidence>
<dbReference type="Proteomes" id="UP000002892">
    <property type="component" value="Chromosome"/>
</dbReference>
<organism evidence="2 3">
    <name type="scientific">Desulfosporosinus acidiphilus (strain DSM 22704 / JCM 16185 / SJ4)</name>
    <dbReference type="NCBI Taxonomy" id="646529"/>
    <lineage>
        <taxon>Bacteria</taxon>
        <taxon>Bacillati</taxon>
        <taxon>Bacillota</taxon>
        <taxon>Clostridia</taxon>
        <taxon>Eubacteriales</taxon>
        <taxon>Desulfitobacteriaceae</taxon>
        <taxon>Desulfosporosinus</taxon>
    </lineage>
</organism>
<evidence type="ECO:0000313" key="3">
    <source>
        <dbReference type="Proteomes" id="UP000002892"/>
    </source>
</evidence>
<protein>
    <submittedName>
        <fullName evidence="2">Uncharacterized protein</fullName>
    </submittedName>
</protein>
<dbReference type="AlphaFoldDB" id="I4DBJ2"/>
<sequence length="148" mass="16527">MKLQYDKPLIAMLLSILGAIPVGIFVEIMKFFHLTTVTFFQASSMMFIKEGSPLLGILSYIGYSAFLGLVMYHSPKILGNDYFVIKCLFISMFAESLLFIIFGTLVGNIHLVQNTSGNYVHACAAAMGGLSRGFLIKRYLFKQYEAKV</sequence>
<dbReference type="HOGENOM" id="CLU_1765049_0_0_9"/>